<reference evidence="3 4" key="1">
    <citation type="journal article" date="2013" name="Curr. Biol.">
        <title>The Genome of the Foraminiferan Reticulomyxa filosa.</title>
        <authorList>
            <person name="Glockner G."/>
            <person name="Hulsmann N."/>
            <person name="Schleicher M."/>
            <person name="Noegel A.A."/>
            <person name="Eichinger L."/>
            <person name="Gallinger C."/>
            <person name="Pawlowski J."/>
            <person name="Sierra R."/>
            <person name="Euteneuer U."/>
            <person name="Pillet L."/>
            <person name="Moustafa A."/>
            <person name="Platzer M."/>
            <person name="Groth M."/>
            <person name="Szafranski K."/>
            <person name="Schliwa M."/>
        </authorList>
    </citation>
    <scope>NUCLEOTIDE SEQUENCE [LARGE SCALE GENOMIC DNA]</scope>
</reference>
<name>X6LTV7_RETFI</name>
<feature type="transmembrane region" description="Helical" evidence="2">
    <location>
        <begin position="146"/>
        <end position="171"/>
    </location>
</feature>
<organism evidence="3 4">
    <name type="scientific">Reticulomyxa filosa</name>
    <dbReference type="NCBI Taxonomy" id="46433"/>
    <lineage>
        <taxon>Eukaryota</taxon>
        <taxon>Sar</taxon>
        <taxon>Rhizaria</taxon>
        <taxon>Retaria</taxon>
        <taxon>Foraminifera</taxon>
        <taxon>Monothalamids</taxon>
        <taxon>Reticulomyxidae</taxon>
        <taxon>Reticulomyxa</taxon>
    </lineage>
</organism>
<evidence type="ECO:0000256" key="1">
    <source>
        <dbReference type="SAM" id="MobiDB-lite"/>
    </source>
</evidence>
<proteinExistence type="predicted"/>
<keyword evidence="2" id="KW-0472">Membrane</keyword>
<evidence type="ECO:0000313" key="3">
    <source>
        <dbReference type="EMBL" id="ETO04801.1"/>
    </source>
</evidence>
<comment type="caution">
    <text evidence="3">The sequence shown here is derived from an EMBL/GenBank/DDBJ whole genome shotgun (WGS) entry which is preliminary data.</text>
</comment>
<dbReference type="Proteomes" id="UP000023152">
    <property type="component" value="Unassembled WGS sequence"/>
</dbReference>
<keyword evidence="2" id="KW-0812">Transmembrane</keyword>
<keyword evidence="2" id="KW-1133">Transmembrane helix</keyword>
<evidence type="ECO:0000313" key="4">
    <source>
        <dbReference type="Proteomes" id="UP000023152"/>
    </source>
</evidence>
<dbReference type="GO" id="GO:0016787">
    <property type="term" value="F:hydrolase activity"/>
    <property type="evidence" value="ECO:0007669"/>
    <property type="project" value="UniProtKB-KW"/>
</dbReference>
<feature type="compositionally biased region" description="Polar residues" evidence="1">
    <location>
        <begin position="98"/>
        <end position="107"/>
    </location>
</feature>
<evidence type="ECO:0000256" key="2">
    <source>
        <dbReference type="SAM" id="Phobius"/>
    </source>
</evidence>
<dbReference type="AlphaFoldDB" id="X6LTV7"/>
<dbReference type="EMBL" id="ASPP01028930">
    <property type="protein sequence ID" value="ETO04801.1"/>
    <property type="molecule type" value="Genomic_DNA"/>
</dbReference>
<feature type="region of interest" description="Disordered" evidence="1">
    <location>
        <begin position="80"/>
        <end position="121"/>
    </location>
</feature>
<keyword evidence="3" id="KW-0378">Hydrolase</keyword>
<protein>
    <submittedName>
        <fullName evidence="3">Ubiquitin hydrolase</fullName>
    </submittedName>
</protein>
<keyword evidence="4" id="KW-1185">Reference proteome</keyword>
<accession>X6LTV7</accession>
<sequence>MSATDKPKEVRRVRKKVKQYEDKKVADQEIMLSLRGLKFIPLSSKTNIGTLTPTLFLMFSKKKKKMKKWKMKIYRKSRIQNKSQNKNKSKSNNKSKSENATISNGGYSSPNTKSINNNNSNNNKRGCNNKYKYEIAFDKDGGNTRIIICLFCLVLFLIYLFFLVIFCAYGFQYYGLCLYFPLVNISINKTRHNKYTNTVDEFMFMSLCNSIQSLFPYCCQHSKINERYLYLCINDYIILFGDANGLISIETIYIYSTSKYAWIKSQHSLPNCVANSKQLYCQGNAVNLSTIFLFTTTDML</sequence>
<gene>
    <name evidence="3" type="ORF">RFI_32598</name>
</gene>
<feature type="compositionally biased region" description="Basic residues" evidence="1">
    <location>
        <begin position="80"/>
        <end position="93"/>
    </location>
</feature>
<feature type="compositionally biased region" description="Low complexity" evidence="1">
    <location>
        <begin position="108"/>
        <end position="121"/>
    </location>
</feature>